<dbReference type="Pfam" id="PF03401">
    <property type="entry name" value="TctC"/>
    <property type="match status" value="1"/>
</dbReference>
<dbReference type="RefSeq" id="WP_250198311.1">
    <property type="nucleotide sequence ID" value="NZ_CP097636.1"/>
</dbReference>
<name>A0ABY4S9R6_AQUTE</name>
<accession>A0ABY4S9R6</accession>
<sequence>MQRRTVLPALLATAALVAGALPAQAQPTWPTRPVHIVVPAPAGSSLDIIARLLGERLKDRWGQPVVVDNKPGAGGMLGVDVAAKARDEGHTLALGFNGPIAFAPFMYRKMPYDPARDLVPVVMTTSQPNVLAVNVNLPVKTTQEFVAWVKQQNGKMNYSSLGIGSSSHLTMELLLSQTGLTGTHVPYNGSPPAALAVAQGDTDATFTTAPALLNHVKAGKVRLLAVSAAQVPDSLKGLPTLADGGVKGVESMAWNGLFVATGTPEAVVQKINADVNAALADPQLRTVMDNQGLTVVGGTQADFRRLLEAESRRWGAVIERIGLKLD</sequence>
<evidence type="ECO:0000313" key="4">
    <source>
        <dbReference type="Proteomes" id="UP001056201"/>
    </source>
</evidence>
<protein>
    <submittedName>
        <fullName evidence="3">Tripartite tricarboxylate transporter substrate binding protein</fullName>
    </submittedName>
</protein>
<dbReference type="Proteomes" id="UP001056201">
    <property type="component" value="Chromosome 2"/>
</dbReference>
<dbReference type="Gene3D" id="3.40.190.150">
    <property type="entry name" value="Bordetella uptake gene, domain 1"/>
    <property type="match status" value="1"/>
</dbReference>
<dbReference type="PIRSF" id="PIRSF017082">
    <property type="entry name" value="YflP"/>
    <property type="match status" value="1"/>
</dbReference>
<keyword evidence="4" id="KW-1185">Reference proteome</keyword>
<keyword evidence="2" id="KW-0732">Signal</keyword>
<evidence type="ECO:0000256" key="2">
    <source>
        <dbReference type="SAM" id="SignalP"/>
    </source>
</evidence>
<reference evidence="3" key="1">
    <citation type="submission" date="2022-05" db="EMBL/GenBank/DDBJ databases">
        <title>An RpoN-dependent PEP-CTERM gene is involved in floc formation of an Aquincola tertiaricarbonis strain.</title>
        <authorList>
            <person name="Qiu D."/>
            <person name="Xia M."/>
        </authorList>
    </citation>
    <scope>NUCLEOTIDE SEQUENCE</scope>
    <source>
        <strain evidence="3">RN12</strain>
    </source>
</reference>
<comment type="similarity">
    <text evidence="1">Belongs to the UPF0065 (bug) family.</text>
</comment>
<feature type="signal peptide" evidence="2">
    <location>
        <begin position="1"/>
        <end position="25"/>
    </location>
</feature>
<organism evidence="3 4">
    <name type="scientific">Aquincola tertiaricarbonis</name>
    <dbReference type="NCBI Taxonomy" id="391953"/>
    <lineage>
        <taxon>Bacteria</taxon>
        <taxon>Pseudomonadati</taxon>
        <taxon>Pseudomonadota</taxon>
        <taxon>Betaproteobacteria</taxon>
        <taxon>Burkholderiales</taxon>
        <taxon>Sphaerotilaceae</taxon>
        <taxon>Aquincola</taxon>
    </lineage>
</organism>
<dbReference type="PANTHER" id="PTHR42928:SF5">
    <property type="entry name" value="BLR1237 PROTEIN"/>
    <property type="match status" value="1"/>
</dbReference>
<dbReference type="InterPro" id="IPR005064">
    <property type="entry name" value="BUG"/>
</dbReference>
<proteinExistence type="inferred from homology"/>
<evidence type="ECO:0000313" key="3">
    <source>
        <dbReference type="EMBL" id="URI10102.1"/>
    </source>
</evidence>
<dbReference type="Gene3D" id="3.40.190.10">
    <property type="entry name" value="Periplasmic binding protein-like II"/>
    <property type="match status" value="1"/>
</dbReference>
<evidence type="ECO:0000256" key="1">
    <source>
        <dbReference type="ARBA" id="ARBA00006987"/>
    </source>
</evidence>
<dbReference type="SUPFAM" id="SSF53850">
    <property type="entry name" value="Periplasmic binding protein-like II"/>
    <property type="match status" value="1"/>
</dbReference>
<dbReference type="InterPro" id="IPR042100">
    <property type="entry name" value="Bug_dom1"/>
</dbReference>
<dbReference type="PANTHER" id="PTHR42928">
    <property type="entry name" value="TRICARBOXYLATE-BINDING PROTEIN"/>
    <property type="match status" value="1"/>
</dbReference>
<dbReference type="EMBL" id="CP097636">
    <property type="protein sequence ID" value="URI10102.1"/>
    <property type="molecule type" value="Genomic_DNA"/>
</dbReference>
<gene>
    <name evidence="3" type="ORF">MW290_31705</name>
</gene>
<dbReference type="CDD" id="cd07012">
    <property type="entry name" value="PBP2_Bug_TTT"/>
    <property type="match status" value="1"/>
</dbReference>
<feature type="chain" id="PRO_5046486367" evidence="2">
    <location>
        <begin position="26"/>
        <end position="326"/>
    </location>
</feature>